<evidence type="ECO:0000313" key="3">
    <source>
        <dbReference type="EMBL" id="AQW22332.1"/>
    </source>
</evidence>
<dbReference type="GO" id="GO:0008643">
    <property type="term" value="P:carbohydrate transport"/>
    <property type="evidence" value="ECO:0007669"/>
    <property type="project" value="InterPro"/>
</dbReference>
<keyword evidence="2" id="KW-1133">Transmembrane helix</keyword>
<feature type="transmembrane region" description="Helical" evidence="2">
    <location>
        <begin position="271"/>
        <end position="291"/>
    </location>
</feature>
<dbReference type="Gene3D" id="1.20.1250.20">
    <property type="entry name" value="MFS general substrate transporter like domains"/>
    <property type="match status" value="2"/>
</dbReference>
<dbReference type="RefSeq" id="WP_035168357.1">
    <property type="nucleotide sequence ID" value="NZ_CP018906.1"/>
</dbReference>
<name>A0A1S6QL32_9LACO</name>
<dbReference type="OrthoDB" id="9764596at2"/>
<sequence>MQNKKVHDGWDEYANKGIYQAKGKVGLGRSVGFGVFSFFSISMQGLVGAWLLFFYTTFCGLSAGQGATIFLVGRVADGIASLVMGNISDNVYKYKLGRKFGRRHLFILAAAPSVLFAITMWIAGMSFWYYLVTYVITTVLMSVLQIPWETLPNEMTKDYNQRTTMSTARMVIAGLGNMLAQFVPAQLFNYFPKTSPTPYLIMQAGFSIVTFFLIFITYKTTWEHFITKDEAKKLEAEALRANNGKKPNLKSEVKNYFSTFKIKSFRIHMGIYLSSYFATILWSTVFVYFIVFVVGKTTSVSGFLQSLSIVSVPVTLAAGYIVTKISPRSLYTIGYSLILISCLDWAFVALTKPAHVMVWLVIGTLFYEVGLYILYFVPWNVFPFIPDVDTLVTGKNRAGLFASVMVFINQISQGLASVVAGYLLDFAHFKQSTTGAVAQPGSAIHMITFIVSGGVGIMILIALLFASRFKLSKKTFGVLASELVRLQKGGSMKDVDPKTKKVCEDLTGVDYDSIDFWKKNDQEGSTVK</sequence>
<dbReference type="KEGG" id="lcu:PL11_005615"/>
<feature type="transmembrane region" description="Helical" evidence="2">
    <location>
        <begin position="356"/>
        <end position="377"/>
    </location>
</feature>
<organism evidence="3 4">
    <name type="scientific">Lentilactobacillus curieae</name>
    <dbReference type="NCBI Taxonomy" id="1138822"/>
    <lineage>
        <taxon>Bacteria</taxon>
        <taxon>Bacillati</taxon>
        <taxon>Bacillota</taxon>
        <taxon>Bacilli</taxon>
        <taxon>Lactobacillales</taxon>
        <taxon>Lactobacillaceae</taxon>
        <taxon>Lentilactobacillus</taxon>
    </lineage>
</organism>
<evidence type="ECO:0000313" key="4">
    <source>
        <dbReference type="Proteomes" id="UP000030361"/>
    </source>
</evidence>
<protein>
    <submittedName>
        <fullName evidence="3">MFS transporter</fullName>
    </submittedName>
</protein>
<dbReference type="EMBL" id="CP018906">
    <property type="protein sequence ID" value="AQW22332.1"/>
    <property type="molecule type" value="Genomic_DNA"/>
</dbReference>
<dbReference type="eggNOG" id="COG2211">
    <property type="taxonomic scope" value="Bacteria"/>
</dbReference>
<dbReference type="AlphaFoldDB" id="A0A1S6QL32"/>
<keyword evidence="2" id="KW-0812">Transmembrane</keyword>
<keyword evidence="2" id="KW-0472">Membrane</keyword>
<dbReference type="Pfam" id="PF13347">
    <property type="entry name" value="MFS_2"/>
    <property type="match status" value="1"/>
</dbReference>
<evidence type="ECO:0000256" key="2">
    <source>
        <dbReference type="SAM" id="Phobius"/>
    </source>
</evidence>
<feature type="transmembrane region" description="Helical" evidence="2">
    <location>
        <begin position="398"/>
        <end position="423"/>
    </location>
</feature>
<dbReference type="PANTHER" id="PTHR11328">
    <property type="entry name" value="MAJOR FACILITATOR SUPERFAMILY DOMAIN-CONTAINING PROTEIN"/>
    <property type="match status" value="1"/>
</dbReference>
<evidence type="ECO:0000256" key="1">
    <source>
        <dbReference type="ARBA" id="ARBA00022597"/>
    </source>
</evidence>
<feature type="transmembrane region" description="Helical" evidence="2">
    <location>
        <begin position="330"/>
        <end position="350"/>
    </location>
</feature>
<keyword evidence="1" id="KW-0762">Sugar transport</keyword>
<proteinExistence type="predicted"/>
<dbReference type="InterPro" id="IPR039672">
    <property type="entry name" value="MFS_2"/>
</dbReference>
<feature type="transmembrane region" description="Helical" evidence="2">
    <location>
        <begin position="31"/>
        <end position="55"/>
    </location>
</feature>
<accession>A0A1S6QL32</accession>
<feature type="transmembrane region" description="Helical" evidence="2">
    <location>
        <begin position="105"/>
        <end position="122"/>
    </location>
</feature>
<feature type="transmembrane region" description="Helical" evidence="2">
    <location>
        <begin position="303"/>
        <end position="323"/>
    </location>
</feature>
<dbReference type="Proteomes" id="UP000030361">
    <property type="component" value="Chromosome"/>
</dbReference>
<dbReference type="GO" id="GO:0015293">
    <property type="term" value="F:symporter activity"/>
    <property type="evidence" value="ECO:0007669"/>
    <property type="project" value="InterPro"/>
</dbReference>
<keyword evidence="4" id="KW-1185">Reference proteome</keyword>
<dbReference type="InterPro" id="IPR036259">
    <property type="entry name" value="MFS_trans_sf"/>
</dbReference>
<gene>
    <name evidence="3" type="ORF">PL11_005615</name>
</gene>
<dbReference type="GO" id="GO:0005886">
    <property type="term" value="C:plasma membrane"/>
    <property type="evidence" value="ECO:0007669"/>
    <property type="project" value="TreeGrafter"/>
</dbReference>
<reference evidence="3 4" key="1">
    <citation type="journal article" date="2015" name="Genome Announc.">
        <title>Genome Sequence of Lactobacillus curieae CCTCC M 2011381T, a Novel Producer of Gamma-aminobutyric Acid.</title>
        <authorList>
            <person name="Wang Y."/>
            <person name="Wang Y."/>
            <person name="Lang C."/>
            <person name="Wei D."/>
            <person name="Xu P."/>
            <person name="Xie J."/>
        </authorList>
    </citation>
    <scope>NUCLEOTIDE SEQUENCE [LARGE SCALE GENOMIC DNA]</scope>
    <source>
        <strain evidence="3 4">CCTCC M 2011381</strain>
    </source>
</reference>
<keyword evidence="1" id="KW-0813">Transport</keyword>
<feature type="transmembrane region" description="Helical" evidence="2">
    <location>
        <begin position="168"/>
        <end position="188"/>
    </location>
</feature>
<feature type="transmembrane region" description="Helical" evidence="2">
    <location>
        <begin position="443"/>
        <end position="466"/>
    </location>
</feature>
<feature type="transmembrane region" description="Helical" evidence="2">
    <location>
        <begin position="128"/>
        <end position="148"/>
    </location>
</feature>
<feature type="transmembrane region" description="Helical" evidence="2">
    <location>
        <begin position="200"/>
        <end position="218"/>
    </location>
</feature>
<dbReference type="PANTHER" id="PTHR11328:SF24">
    <property type="entry name" value="MAJOR FACILITATOR SUPERFAMILY (MFS) PROFILE DOMAIN-CONTAINING PROTEIN"/>
    <property type="match status" value="1"/>
</dbReference>
<dbReference type="SUPFAM" id="SSF103473">
    <property type="entry name" value="MFS general substrate transporter"/>
    <property type="match status" value="1"/>
</dbReference>